<dbReference type="InterPro" id="IPR011990">
    <property type="entry name" value="TPR-like_helical_dom_sf"/>
</dbReference>
<dbReference type="NCBIfam" id="TIGR03142">
    <property type="entry name" value="cytochro_ccmI"/>
    <property type="match status" value="1"/>
</dbReference>
<dbReference type="Proteomes" id="UP000029858">
    <property type="component" value="Unassembled WGS sequence"/>
</dbReference>
<dbReference type="SUPFAM" id="SSF48452">
    <property type="entry name" value="TPR-like"/>
    <property type="match status" value="1"/>
</dbReference>
<name>A0A099GB54_9RHOB</name>
<evidence type="ECO:0000256" key="1">
    <source>
        <dbReference type="ARBA" id="ARBA00022748"/>
    </source>
</evidence>
<keyword evidence="2" id="KW-1133">Transmembrane helix</keyword>
<dbReference type="InterPro" id="IPR017560">
    <property type="entry name" value="Cyt_c_biogenesis_CcmI"/>
</dbReference>
<keyword evidence="2" id="KW-0472">Membrane</keyword>
<evidence type="ECO:0000313" key="3">
    <source>
        <dbReference type="EMBL" id="KGJ19921.1"/>
    </source>
</evidence>
<comment type="caution">
    <text evidence="3">The sequence shown here is derived from an EMBL/GenBank/DDBJ whole genome shotgun (WGS) entry which is preliminary data.</text>
</comment>
<dbReference type="AlphaFoldDB" id="A0A099GB54"/>
<evidence type="ECO:0008006" key="5">
    <source>
        <dbReference type="Google" id="ProtNLM"/>
    </source>
</evidence>
<dbReference type="Gene3D" id="1.25.40.10">
    <property type="entry name" value="Tetratricopeptide repeat domain"/>
    <property type="match status" value="1"/>
</dbReference>
<protein>
    <recommendedName>
        <fullName evidence="5">C-type cytochrome biogenesis protein CcmI</fullName>
    </recommendedName>
</protein>
<feature type="transmembrane region" description="Helical" evidence="2">
    <location>
        <begin position="93"/>
        <end position="113"/>
    </location>
</feature>
<dbReference type="GO" id="GO:0017004">
    <property type="term" value="P:cytochrome complex assembly"/>
    <property type="evidence" value="ECO:0007669"/>
    <property type="project" value="UniProtKB-KW"/>
</dbReference>
<accession>A0A099GB54</accession>
<keyword evidence="2" id="KW-0812">Transmembrane</keyword>
<evidence type="ECO:0000313" key="4">
    <source>
        <dbReference type="Proteomes" id="UP000029858"/>
    </source>
</evidence>
<proteinExistence type="predicted"/>
<evidence type="ECO:0000256" key="2">
    <source>
        <dbReference type="SAM" id="Phobius"/>
    </source>
</evidence>
<keyword evidence="1" id="KW-0201">Cytochrome c-type biogenesis</keyword>
<reference evidence="3 4" key="2">
    <citation type="submission" date="2014-10" db="EMBL/GenBank/DDBJ databases">
        <title>Paracoccus sanguinis sp. nov., isolated from clinical specimens of New York State patients.</title>
        <authorList>
            <person name="Mingle L.A."/>
            <person name="Cole J.A."/>
            <person name="Lapierre P."/>
            <person name="Musser K.A."/>
        </authorList>
    </citation>
    <scope>NUCLEOTIDE SEQUENCE [LARGE SCALE GENOMIC DNA]</scope>
    <source>
        <strain evidence="3 4">5503</strain>
    </source>
</reference>
<gene>
    <name evidence="3" type="ORF">IX56_15145</name>
</gene>
<dbReference type="EMBL" id="JRKQ01000111">
    <property type="protein sequence ID" value="KGJ19921.1"/>
    <property type="molecule type" value="Genomic_DNA"/>
</dbReference>
<sequence length="416" mass="44305">MFWVMAAAMVVLVAVAMLRPFLGRGATTVEPPAAYDLRVYRDQLREVDRDVARKVLSEADAERLRVEIGRKVLEADRALARQTAPRGVAPRPLAAALVLVALIAASGAVYWTFGSPTMPDLPLKARIAAADARIAARPTQAEAETAAAAARPATPTPPTQADADYVKLVEQLRTAVASRPGDPQGLALLAEHEARLGNFTAAREAQAGLIKAKGSDADALDYARLAGLMIEAAGGAVSREAETALDEALKRDPQNGQALYLRGLMLAQVDRPDLAFQIWRDLLESGREDGPWMAPIRQLMPDLAWLAGHPDYRMPGDAPAGAPMMPGPDAAAVAAAGDMTPEEQQQMIAGMVQRLETRLSEEGGTPEEWSRLITSLVRLGNTDHAREILAEAKTRFAAQPEALATVAAAADSVGLK</sequence>
<organism evidence="3 4">
    <name type="scientific">Paracoccus sanguinis</name>
    <dbReference type="NCBI Taxonomy" id="1545044"/>
    <lineage>
        <taxon>Bacteria</taxon>
        <taxon>Pseudomonadati</taxon>
        <taxon>Pseudomonadota</taxon>
        <taxon>Alphaproteobacteria</taxon>
        <taxon>Rhodobacterales</taxon>
        <taxon>Paracoccaceae</taxon>
        <taxon>Paracoccus</taxon>
    </lineage>
</organism>
<reference evidence="3 4" key="1">
    <citation type="submission" date="2014-09" db="EMBL/GenBank/DDBJ databases">
        <authorList>
            <person name="McGinnis J.M."/>
            <person name="Wolfgang W.J."/>
        </authorList>
    </citation>
    <scope>NUCLEOTIDE SEQUENCE [LARGE SCALE GENOMIC DNA]</scope>
    <source>
        <strain evidence="3 4">5503</strain>
    </source>
</reference>
<dbReference type="RefSeq" id="WP_036711865.1">
    <property type="nucleotide sequence ID" value="NZ_JRKQ01000111.1"/>
</dbReference>